<evidence type="ECO:0000256" key="8">
    <source>
        <dbReference type="ARBA" id="ARBA00023180"/>
    </source>
</evidence>
<reference evidence="10" key="1">
    <citation type="journal article" date="2013" name="Science">
        <title>Comparative analysis of bat genomes provides insight into the evolution of flight and immunity.</title>
        <authorList>
            <person name="Zhang G."/>
            <person name="Cowled C."/>
            <person name="Shi Z."/>
            <person name="Huang Z."/>
            <person name="Bishop-Lilly K.A."/>
            <person name="Fang X."/>
            <person name="Wynne J.W."/>
            <person name="Xiong Z."/>
            <person name="Baker M.L."/>
            <person name="Zhao W."/>
            <person name="Tachedjian M."/>
            <person name="Zhu Y."/>
            <person name="Zhou P."/>
            <person name="Jiang X."/>
            <person name="Ng J."/>
            <person name="Yang L."/>
            <person name="Wu L."/>
            <person name="Xiao J."/>
            <person name="Feng Y."/>
            <person name="Chen Y."/>
            <person name="Sun X."/>
            <person name="Zhang Y."/>
            <person name="Marsh G.A."/>
            <person name="Crameri G."/>
            <person name="Broder C.C."/>
            <person name="Frey K.G."/>
            <person name="Wang L.F."/>
            <person name="Wang J."/>
        </authorList>
    </citation>
    <scope>NUCLEOTIDE SEQUENCE [LARGE SCALE GENOMIC DNA]</scope>
</reference>
<dbReference type="GO" id="GO:0005886">
    <property type="term" value="C:plasma membrane"/>
    <property type="evidence" value="ECO:0007669"/>
    <property type="project" value="TreeGrafter"/>
</dbReference>
<dbReference type="Proteomes" id="UP000010552">
    <property type="component" value="Unassembled WGS sequence"/>
</dbReference>
<evidence type="ECO:0000256" key="1">
    <source>
        <dbReference type="ARBA" id="ARBA00004167"/>
    </source>
</evidence>
<keyword evidence="2" id="KW-0433">Leucine-rich repeat</keyword>
<gene>
    <name evidence="9" type="ORF">PAL_GLEAN10003402</name>
</gene>
<dbReference type="PANTHER" id="PTHR24365:SF554">
    <property type="entry name" value="TOLL-LIKE RECEPTOR 13"/>
    <property type="match status" value="1"/>
</dbReference>
<accession>L5KCB7</accession>
<dbReference type="Pfam" id="PF13855">
    <property type="entry name" value="LRR_8"/>
    <property type="match status" value="1"/>
</dbReference>
<organism evidence="9 10">
    <name type="scientific">Pteropus alecto</name>
    <name type="common">Black flying fox</name>
    <dbReference type="NCBI Taxonomy" id="9402"/>
    <lineage>
        <taxon>Eukaryota</taxon>
        <taxon>Metazoa</taxon>
        <taxon>Chordata</taxon>
        <taxon>Craniata</taxon>
        <taxon>Vertebrata</taxon>
        <taxon>Euteleostomi</taxon>
        <taxon>Mammalia</taxon>
        <taxon>Eutheria</taxon>
        <taxon>Laurasiatheria</taxon>
        <taxon>Chiroptera</taxon>
        <taxon>Yinpterochiroptera</taxon>
        <taxon>Pteropodoidea</taxon>
        <taxon>Pteropodidae</taxon>
        <taxon>Pteropodinae</taxon>
        <taxon>Pteropus</taxon>
    </lineage>
</organism>
<dbReference type="Gene3D" id="3.80.10.10">
    <property type="entry name" value="Ribonuclease Inhibitor"/>
    <property type="match status" value="1"/>
</dbReference>
<keyword evidence="6" id="KW-1133">Transmembrane helix</keyword>
<comment type="subcellular location">
    <subcellularLocation>
        <location evidence="1">Membrane</location>
        <topology evidence="1">Single-pass membrane protein</topology>
    </subcellularLocation>
</comment>
<proteinExistence type="predicted"/>
<dbReference type="STRING" id="9402.L5KCB7"/>
<dbReference type="EMBL" id="KB030858">
    <property type="protein sequence ID" value="ELK08977.1"/>
    <property type="molecule type" value="Genomic_DNA"/>
</dbReference>
<protein>
    <submittedName>
        <fullName evidence="9">Toll-like receptor 13</fullName>
    </submittedName>
</protein>
<dbReference type="GO" id="GO:0006954">
    <property type="term" value="P:inflammatory response"/>
    <property type="evidence" value="ECO:0007669"/>
    <property type="project" value="TreeGrafter"/>
</dbReference>
<evidence type="ECO:0000256" key="7">
    <source>
        <dbReference type="ARBA" id="ARBA00023136"/>
    </source>
</evidence>
<keyword evidence="4" id="KW-0732">Signal</keyword>
<dbReference type="InterPro" id="IPR003591">
    <property type="entry name" value="Leu-rich_rpt_typical-subtyp"/>
</dbReference>
<evidence type="ECO:0000256" key="3">
    <source>
        <dbReference type="ARBA" id="ARBA00022692"/>
    </source>
</evidence>
<keyword evidence="5" id="KW-0677">Repeat</keyword>
<evidence type="ECO:0000256" key="5">
    <source>
        <dbReference type="ARBA" id="ARBA00022737"/>
    </source>
</evidence>
<dbReference type="AlphaFoldDB" id="L5KCB7"/>
<evidence type="ECO:0000313" key="9">
    <source>
        <dbReference type="EMBL" id="ELK08977.1"/>
    </source>
</evidence>
<evidence type="ECO:0000313" key="10">
    <source>
        <dbReference type="Proteomes" id="UP000010552"/>
    </source>
</evidence>
<name>L5KCB7_PTEAL</name>
<sequence length="157" mass="18096">MHGIQVIPTNLFQGLNGLQELLLGKKSTVFLDHLQFDFSTNLTELDISETKSGDRSLHLNISLFQKLKKLKMLHLENNNIESLVPGMFSSLEGLQVFSLRFNNLKVINQSHLEHLKSLMYFDLYGNKLQCNCDNVWLKNWSINTANVHTPYLRSYPC</sequence>
<dbReference type="GO" id="GO:0038023">
    <property type="term" value="F:signaling receptor activity"/>
    <property type="evidence" value="ECO:0007669"/>
    <property type="project" value="TreeGrafter"/>
</dbReference>
<dbReference type="InterPro" id="IPR001611">
    <property type="entry name" value="Leu-rich_rpt"/>
</dbReference>
<evidence type="ECO:0000256" key="4">
    <source>
        <dbReference type="ARBA" id="ARBA00022729"/>
    </source>
</evidence>
<keyword evidence="7" id="KW-0472">Membrane</keyword>
<evidence type="ECO:0000256" key="2">
    <source>
        <dbReference type="ARBA" id="ARBA00022614"/>
    </source>
</evidence>
<keyword evidence="9" id="KW-0675">Receptor</keyword>
<keyword evidence="8" id="KW-0325">Glycoprotein</keyword>
<dbReference type="PANTHER" id="PTHR24365">
    <property type="entry name" value="TOLL-LIKE RECEPTOR"/>
    <property type="match status" value="1"/>
</dbReference>
<dbReference type="GO" id="GO:0002224">
    <property type="term" value="P:toll-like receptor signaling pathway"/>
    <property type="evidence" value="ECO:0007669"/>
    <property type="project" value="TreeGrafter"/>
</dbReference>
<dbReference type="SUPFAM" id="SSF52058">
    <property type="entry name" value="L domain-like"/>
    <property type="match status" value="1"/>
</dbReference>
<evidence type="ECO:0000256" key="6">
    <source>
        <dbReference type="ARBA" id="ARBA00022989"/>
    </source>
</evidence>
<keyword evidence="10" id="KW-1185">Reference proteome</keyword>
<dbReference type="InterPro" id="IPR032675">
    <property type="entry name" value="LRR_dom_sf"/>
</dbReference>
<dbReference type="InParanoid" id="L5KCB7"/>
<dbReference type="SMART" id="SM00369">
    <property type="entry name" value="LRR_TYP"/>
    <property type="match status" value="3"/>
</dbReference>
<keyword evidence="3" id="KW-0812">Transmembrane</keyword>